<dbReference type="CDD" id="cd16651">
    <property type="entry name" value="SPL-RING_NSE2"/>
    <property type="match status" value="1"/>
</dbReference>
<dbReference type="PANTHER" id="PTHR21330">
    <property type="entry name" value="E3 SUMO-PROTEIN LIGASE NSE2"/>
    <property type="match status" value="1"/>
</dbReference>
<evidence type="ECO:0000256" key="6">
    <source>
        <dbReference type="ARBA" id="ARBA00022771"/>
    </source>
</evidence>
<keyword evidence="7" id="KW-0833">Ubl conjugation pathway</keyword>
<dbReference type="GO" id="GO:0016925">
    <property type="term" value="P:protein sumoylation"/>
    <property type="evidence" value="ECO:0007669"/>
    <property type="project" value="UniProtKB-UniPathway"/>
</dbReference>
<keyword evidence="6 10" id="KW-0863">Zinc-finger</keyword>
<dbReference type="RefSeq" id="XP_004349974.1">
    <property type="nucleotide sequence ID" value="XM_004349924.1"/>
</dbReference>
<dbReference type="InterPro" id="IPR004181">
    <property type="entry name" value="Znf_MIZ"/>
</dbReference>
<evidence type="ECO:0000256" key="2">
    <source>
        <dbReference type="ARBA" id="ARBA00004718"/>
    </source>
</evidence>
<evidence type="ECO:0000259" key="12">
    <source>
        <dbReference type="PROSITE" id="PS51044"/>
    </source>
</evidence>
<proteinExistence type="inferred from homology"/>
<dbReference type="GeneID" id="14866388"/>
<gene>
    <name evidence="13" type="ORF">DFA_11036</name>
</gene>
<evidence type="ECO:0000256" key="7">
    <source>
        <dbReference type="ARBA" id="ARBA00022786"/>
    </source>
</evidence>
<comment type="pathway">
    <text evidence="2">Protein modification; protein sumoylation.</text>
</comment>
<protein>
    <recommendedName>
        <fullName evidence="12">SP-RING-type domain-containing protein</fullName>
    </recommendedName>
</protein>
<evidence type="ECO:0000256" key="11">
    <source>
        <dbReference type="SAM" id="MobiDB-lite"/>
    </source>
</evidence>
<evidence type="ECO:0000256" key="8">
    <source>
        <dbReference type="ARBA" id="ARBA00022833"/>
    </source>
</evidence>
<evidence type="ECO:0000256" key="9">
    <source>
        <dbReference type="ARBA" id="ARBA00023242"/>
    </source>
</evidence>
<name>F4QEG2_CACFS</name>
<evidence type="ECO:0000256" key="5">
    <source>
        <dbReference type="ARBA" id="ARBA00022723"/>
    </source>
</evidence>
<dbReference type="UniPathway" id="UPA00886"/>
<dbReference type="KEGG" id="dfa:DFA_11036"/>
<dbReference type="Proteomes" id="UP000007797">
    <property type="component" value="Unassembled WGS sequence"/>
</dbReference>
<dbReference type="EMBL" id="GL883029">
    <property type="protein sequence ID" value="EGG13275.1"/>
    <property type="molecule type" value="Genomic_DNA"/>
</dbReference>
<evidence type="ECO:0000256" key="4">
    <source>
        <dbReference type="ARBA" id="ARBA00022679"/>
    </source>
</evidence>
<evidence type="ECO:0000256" key="10">
    <source>
        <dbReference type="PROSITE-ProRule" id="PRU00452"/>
    </source>
</evidence>
<dbReference type="PANTHER" id="PTHR21330:SF1">
    <property type="entry name" value="E3 SUMO-PROTEIN LIGASE NSE2"/>
    <property type="match status" value="1"/>
</dbReference>
<organism evidence="13 14">
    <name type="scientific">Cavenderia fasciculata</name>
    <name type="common">Slime mold</name>
    <name type="synonym">Dictyostelium fasciculatum</name>
    <dbReference type="NCBI Taxonomy" id="261658"/>
    <lineage>
        <taxon>Eukaryota</taxon>
        <taxon>Amoebozoa</taxon>
        <taxon>Evosea</taxon>
        <taxon>Eumycetozoa</taxon>
        <taxon>Dictyostelia</taxon>
        <taxon>Acytosteliales</taxon>
        <taxon>Cavenderiaceae</taxon>
        <taxon>Cavenderia</taxon>
    </lineage>
</organism>
<dbReference type="AlphaFoldDB" id="F4QEG2"/>
<dbReference type="Gene3D" id="3.30.40.10">
    <property type="entry name" value="Zinc/RING finger domain, C3HC4 (zinc finger)"/>
    <property type="match status" value="1"/>
</dbReference>
<dbReference type="SUPFAM" id="SSF57850">
    <property type="entry name" value="RING/U-box"/>
    <property type="match status" value="1"/>
</dbReference>
<dbReference type="STRING" id="1054147.F4QEG2"/>
<keyword evidence="5" id="KW-0479">Metal-binding</keyword>
<feature type="compositionally biased region" description="Basic and acidic residues" evidence="11">
    <location>
        <begin position="243"/>
        <end position="253"/>
    </location>
</feature>
<dbReference type="GO" id="GO:0061665">
    <property type="term" value="F:SUMO ligase activity"/>
    <property type="evidence" value="ECO:0007669"/>
    <property type="project" value="TreeGrafter"/>
</dbReference>
<feature type="domain" description="SP-RING-type" evidence="12">
    <location>
        <begin position="174"/>
        <end position="261"/>
    </location>
</feature>
<keyword evidence="4" id="KW-0808">Transferase</keyword>
<keyword evidence="9" id="KW-0539">Nucleus</keyword>
<comment type="subcellular location">
    <subcellularLocation>
        <location evidence="1">Nucleus</location>
    </subcellularLocation>
</comment>
<dbReference type="GO" id="GO:0000724">
    <property type="term" value="P:double-strand break repair via homologous recombination"/>
    <property type="evidence" value="ECO:0007669"/>
    <property type="project" value="InterPro"/>
</dbReference>
<dbReference type="OMA" id="IERTHAQ"/>
<dbReference type="GO" id="GO:0005634">
    <property type="term" value="C:nucleus"/>
    <property type="evidence" value="ECO:0007669"/>
    <property type="project" value="UniProtKB-SubCell"/>
</dbReference>
<dbReference type="InterPro" id="IPR026846">
    <property type="entry name" value="Nse2(Mms21)"/>
</dbReference>
<evidence type="ECO:0000256" key="3">
    <source>
        <dbReference type="ARBA" id="ARBA00008212"/>
    </source>
</evidence>
<feature type="region of interest" description="Disordered" evidence="11">
    <location>
        <begin position="243"/>
        <end position="272"/>
    </location>
</feature>
<sequence length="272" mass="31377">MGEVYTADLDQLIRNYDKLAQLSQNQRYNILQSALSLAEFDETSDMMAQLDTSFLETLYIDSFITAYKADLQSLRQYIESRNAAINKIVITNTISIYFYSRSLKRGQAQQAAVAQMRDFQEFITHSEMIKSKITPQQLANLRKNREFKELKHQIWKVNHDEPYQDQEGGDQNGDDEEDIVLSSQSVNIICPLTKKPFEHPVKSSVCGHMFSRDAIYSMFRNNAQTQCPQIGCSKAFSKSQLERSVDMESTVKRELRKRSRSQKDPDNITDLS</sequence>
<evidence type="ECO:0000313" key="13">
    <source>
        <dbReference type="EMBL" id="EGG13275.1"/>
    </source>
</evidence>
<keyword evidence="8" id="KW-0862">Zinc</keyword>
<dbReference type="GO" id="GO:0030915">
    <property type="term" value="C:Smc5-Smc6 complex"/>
    <property type="evidence" value="ECO:0007669"/>
    <property type="project" value="InterPro"/>
</dbReference>
<dbReference type="GO" id="GO:0008270">
    <property type="term" value="F:zinc ion binding"/>
    <property type="evidence" value="ECO:0007669"/>
    <property type="project" value="UniProtKB-KW"/>
</dbReference>
<dbReference type="OrthoDB" id="26899at2759"/>
<dbReference type="InterPro" id="IPR013083">
    <property type="entry name" value="Znf_RING/FYVE/PHD"/>
</dbReference>
<accession>F4QEG2</accession>
<reference evidence="14" key="1">
    <citation type="journal article" date="2011" name="Genome Res.">
        <title>Phylogeny-wide analysis of social amoeba genomes highlights ancient origins for complex intercellular communication.</title>
        <authorList>
            <person name="Heidel A.J."/>
            <person name="Lawal H.M."/>
            <person name="Felder M."/>
            <person name="Schilde C."/>
            <person name="Helps N.R."/>
            <person name="Tunggal B."/>
            <person name="Rivero F."/>
            <person name="John U."/>
            <person name="Schleicher M."/>
            <person name="Eichinger L."/>
            <person name="Platzer M."/>
            <person name="Noegel A.A."/>
            <person name="Schaap P."/>
            <person name="Gloeckner G."/>
        </authorList>
    </citation>
    <scope>NUCLEOTIDE SEQUENCE [LARGE SCALE GENOMIC DNA]</scope>
    <source>
        <strain evidence="14">SH3</strain>
    </source>
</reference>
<evidence type="ECO:0000313" key="14">
    <source>
        <dbReference type="Proteomes" id="UP000007797"/>
    </source>
</evidence>
<evidence type="ECO:0000256" key="1">
    <source>
        <dbReference type="ARBA" id="ARBA00004123"/>
    </source>
</evidence>
<comment type="similarity">
    <text evidence="3">Belongs to the NSE2 family.</text>
</comment>
<dbReference type="Pfam" id="PF11789">
    <property type="entry name" value="zf-Nse"/>
    <property type="match status" value="1"/>
</dbReference>
<dbReference type="PROSITE" id="PS51044">
    <property type="entry name" value="ZF_SP_RING"/>
    <property type="match status" value="1"/>
</dbReference>
<keyword evidence="14" id="KW-1185">Reference proteome</keyword>